<organism evidence="2 3">
    <name type="scientific">Luteimonas galliterrae</name>
    <dbReference type="NCBI Taxonomy" id="2940486"/>
    <lineage>
        <taxon>Bacteria</taxon>
        <taxon>Pseudomonadati</taxon>
        <taxon>Pseudomonadota</taxon>
        <taxon>Gammaproteobacteria</taxon>
        <taxon>Lysobacterales</taxon>
        <taxon>Lysobacteraceae</taxon>
        <taxon>Luteimonas</taxon>
    </lineage>
</organism>
<protein>
    <submittedName>
        <fullName evidence="2">DUF998 domain-containing protein</fullName>
    </submittedName>
</protein>
<keyword evidence="1" id="KW-0472">Membrane</keyword>
<feature type="transmembrane region" description="Helical" evidence="1">
    <location>
        <begin position="183"/>
        <end position="203"/>
    </location>
</feature>
<keyword evidence="1" id="KW-0812">Transmembrane</keyword>
<feature type="transmembrane region" description="Helical" evidence="1">
    <location>
        <begin position="91"/>
        <end position="110"/>
    </location>
</feature>
<comment type="caution">
    <text evidence="2">The sequence shown here is derived from an EMBL/GenBank/DDBJ whole genome shotgun (WGS) entry which is preliminary data.</text>
</comment>
<gene>
    <name evidence="2" type="ORF">M2650_01995</name>
</gene>
<dbReference type="EMBL" id="JAMBEP010000001">
    <property type="protein sequence ID" value="MCL1633420.1"/>
    <property type="molecule type" value="Genomic_DNA"/>
</dbReference>
<feature type="transmembrane region" description="Helical" evidence="1">
    <location>
        <begin position="122"/>
        <end position="144"/>
    </location>
</feature>
<dbReference type="Pfam" id="PF06197">
    <property type="entry name" value="DUF998"/>
    <property type="match status" value="1"/>
</dbReference>
<feature type="transmembrane region" description="Helical" evidence="1">
    <location>
        <begin position="156"/>
        <end position="177"/>
    </location>
</feature>
<dbReference type="InterPro" id="IPR009339">
    <property type="entry name" value="DUF998"/>
</dbReference>
<evidence type="ECO:0000313" key="2">
    <source>
        <dbReference type="EMBL" id="MCL1633420.1"/>
    </source>
</evidence>
<dbReference type="RefSeq" id="WP_249470518.1">
    <property type="nucleotide sequence ID" value="NZ_JAMBEP010000001.1"/>
</dbReference>
<feature type="transmembrane region" description="Helical" evidence="1">
    <location>
        <begin position="12"/>
        <end position="37"/>
    </location>
</feature>
<reference evidence="2 3" key="1">
    <citation type="submission" date="2022-05" db="EMBL/GenBank/DDBJ databases">
        <title>Luteimonas sp. SX5, whole genome shotgun sequencing project.</title>
        <authorList>
            <person name="Zhao G."/>
            <person name="Shen L."/>
        </authorList>
    </citation>
    <scope>NUCLEOTIDE SEQUENCE [LARGE SCALE GENOMIC DNA]</scope>
    <source>
        <strain evidence="2 3">SX5</strain>
    </source>
</reference>
<feature type="transmembrane region" description="Helical" evidence="1">
    <location>
        <begin position="57"/>
        <end position="79"/>
    </location>
</feature>
<dbReference type="Proteomes" id="UP001431217">
    <property type="component" value="Unassembled WGS sequence"/>
</dbReference>
<keyword evidence="1" id="KW-1133">Transmembrane helix</keyword>
<evidence type="ECO:0000313" key="3">
    <source>
        <dbReference type="Proteomes" id="UP001431217"/>
    </source>
</evidence>
<keyword evidence="3" id="KW-1185">Reference proteome</keyword>
<evidence type="ECO:0000256" key="1">
    <source>
        <dbReference type="SAM" id="Phobius"/>
    </source>
</evidence>
<accession>A0ABT0MEX5</accession>
<sequence>MGRIDAPQHAPQVRWLATAALAGLSVFALVCVAVQFLRPDMDWRHAPMSFYLLGPHGVWLQAAYFALGCALLLLAAGYYRALHPQARSAAPGLLFAMAAMGLFVTAIADSNLPQRAPTLQGWLHGVAAQTAFLCVTTAMLLQSWRLRADPRWRSRFARAFLLAAAAFAAVWVLALWREAPRGLAQKGAIALIVAWLALAAAWLRSRTGGRGTFLPPPPP</sequence>
<proteinExistence type="predicted"/>
<name>A0ABT0MEX5_9GAMM</name>